<protein>
    <recommendedName>
        <fullName evidence="3">Bacteriophage CI repressor-like protein</fullName>
    </recommendedName>
</protein>
<proteinExistence type="predicted"/>
<dbReference type="SUPFAM" id="SSF47413">
    <property type="entry name" value="lambda repressor-like DNA-binding domains"/>
    <property type="match status" value="1"/>
</dbReference>
<gene>
    <name evidence="1" type="ORF">GCM10023149_49010</name>
</gene>
<reference evidence="2" key="1">
    <citation type="journal article" date="2019" name="Int. J. Syst. Evol. Microbiol.">
        <title>The Global Catalogue of Microorganisms (GCM) 10K type strain sequencing project: providing services to taxonomists for standard genome sequencing and annotation.</title>
        <authorList>
            <consortium name="The Broad Institute Genomics Platform"/>
            <consortium name="The Broad Institute Genome Sequencing Center for Infectious Disease"/>
            <person name="Wu L."/>
            <person name="Ma J."/>
        </authorList>
    </citation>
    <scope>NUCLEOTIDE SEQUENCE [LARGE SCALE GENOMIC DNA]</scope>
    <source>
        <strain evidence="2">JCM 17705</strain>
    </source>
</reference>
<accession>A0ABP8HFS8</accession>
<evidence type="ECO:0000313" key="2">
    <source>
        <dbReference type="Proteomes" id="UP001500582"/>
    </source>
</evidence>
<dbReference type="InterPro" id="IPR010982">
    <property type="entry name" value="Lambda_DNA-bd_dom_sf"/>
</dbReference>
<dbReference type="RefSeq" id="WP_345213853.1">
    <property type="nucleotide sequence ID" value="NZ_BAABFT010000021.1"/>
</dbReference>
<organism evidence="1 2">
    <name type="scientific">Mucilaginibacter gynuensis</name>
    <dbReference type="NCBI Taxonomy" id="1302236"/>
    <lineage>
        <taxon>Bacteria</taxon>
        <taxon>Pseudomonadati</taxon>
        <taxon>Bacteroidota</taxon>
        <taxon>Sphingobacteriia</taxon>
        <taxon>Sphingobacteriales</taxon>
        <taxon>Sphingobacteriaceae</taxon>
        <taxon>Mucilaginibacter</taxon>
    </lineage>
</organism>
<keyword evidence="2" id="KW-1185">Reference proteome</keyword>
<evidence type="ECO:0008006" key="3">
    <source>
        <dbReference type="Google" id="ProtNLM"/>
    </source>
</evidence>
<comment type="caution">
    <text evidence="1">The sequence shown here is derived from an EMBL/GenBank/DDBJ whole genome shotgun (WGS) entry which is preliminary data.</text>
</comment>
<dbReference type="EMBL" id="BAABFT010000021">
    <property type="protein sequence ID" value="GAA4338777.1"/>
    <property type="molecule type" value="Genomic_DNA"/>
</dbReference>
<evidence type="ECO:0000313" key="1">
    <source>
        <dbReference type="EMBL" id="GAA4338777.1"/>
    </source>
</evidence>
<name>A0ABP8HFS8_9SPHI</name>
<dbReference type="Gene3D" id="1.10.260.40">
    <property type="entry name" value="lambda repressor-like DNA-binding domains"/>
    <property type="match status" value="1"/>
</dbReference>
<dbReference type="Proteomes" id="UP001500582">
    <property type="component" value="Unassembled WGS sequence"/>
</dbReference>
<sequence>METKKKVVMTEDAKRLNVVFEDFEGGMRAFAQVLNSSLASVSRMLSGEQPIPFEVVKTICYKLGYNPTWMITGQGARRNKVEKSGKILIDLYMLETENQILRKRMEVMDIKLKYYDEKIEELLKIAGQKAG</sequence>